<dbReference type="AlphaFoldDB" id="A0AAV5ARQ9"/>
<name>A0AAV5ARQ9_9FLAO</name>
<dbReference type="EMBL" id="BQKB01000014">
    <property type="protein sequence ID" value="GJM52609.1"/>
    <property type="molecule type" value="Genomic_DNA"/>
</dbReference>
<dbReference type="Proteomes" id="UP001207736">
    <property type="component" value="Unassembled WGS sequence"/>
</dbReference>
<evidence type="ECO:0000313" key="3">
    <source>
        <dbReference type="Proteomes" id="UP001207736"/>
    </source>
</evidence>
<comment type="caution">
    <text evidence="1">The sequence shown here is derived from an EMBL/GenBank/DDBJ whole genome shotgun (WGS) entry which is preliminary data.</text>
</comment>
<evidence type="ECO:0000313" key="2">
    <source>
        <dbReference type="EMBL" id="GJM52609.1"/>
    </source>
</evidence>
<keyword evidence="4" id="KW-1185">Reference proteome</keyword>
<accession>A0AAV5ARQ9</accession>
<gene>
    <name evidence="1" type="ORF">RCZ15_01550</name>
    <name evidence="2" type="ORF">RCZ16_09260</name>
</gene>
<proteinExistence type="predicted"/>
<evidence type="ECO:0000313" key="1">
    <source>
        <dbReference type="EMBL" id="GJM49179.1"/>
    </source>
</evidence>
<dbReference type="Proteomes" id="UP001208692">
    <property type="component" value="Unassembled WGS sequence"/>
</dbReference>
<protein>
    <recommendedName>
        <fullName evidence="5">Secreted protein</fullName>
    </recommendedName>
</protein>
<evidence type="ECO:0008006" key="5">
    <source>
        <dbReference type="Google" id="ProtNLM"/>
    </source>
</evidence>
<evidence type="ECO:0000313" key="4">
    <source>
        <dbReference type="Proteomes" id="UP001208692"/>
    </source>
</evidence>
<reference evidence="1 4" key="1">
    <citation type="submission" date="2021-11" db="EMBL/GenBank/DDBJ databases">
        <title>Draft genome sequence of Capnocytophaga sp. strain KC07075 isolated from cat oral cavity.</title>
        <authorList>
            <person name="Suzuki M."/>
            <person name="Imaoka K."/>
            <person name="Kimura M."/>
            <person name="Morikawa S."/>
            <person name="Maeda K."/>
        </authorList>
    </citation>
    <scope>NUCLEOTIDE SEQUENCE</scope>
    <source>
        <strain evidence="1">KC07075</strain>
        <strain evidence="2 4">KC07079</strain>
    </source>
</reference>
<dbReference type="RefSeq" id="WP_264845800.1">
    <property type="nucleotide sequence ID" value="NZ_BPMA01000015.1"/>
</dbReference>
<dbReference type="EMBL" id="BQKA01000004">
    <property type="protein sequence ID" value="GJM49179.1"/>
    <property type="molecule type" value="Genomic_DNA"/>
</dbReference>
<organism evidence="1 3">
    <name type="scientific">Capnocytophaga catalasegens</name>
    <dbReference type="NCBI Taxonomy" id="1004260"/>
    <lineage>
        <taxon>Bacteria</taxon>
        <taxon>Pseudomonadati</taxon>
        <taxon>Bacteroidota</taxon>
        <taxon>Flavobacteriia</taxon>
        <taxon>Flavobacteriales</taxon>
        <taxon>Flavobacteriaceae</taxon>
        <taxon>Capnocytophaga</taxon>
    </lineage>
</organism>
<sequence length="161" mass="18384">MKYKTITTLFLVCFQWIFSQENIKTHLKINDIVALFSTSSVQWAIPVSQSEQLNLQWYERKTSFTEKEGIRTFVGYENDLFVATLSISKGGDNISGDFTWKENQWKIATTNGGYLSISKENPQGECGDCRNGHCDTHNDKKSHRSPLTAKSEKIIRGIHTE</sequence>